<feature type="compositionally biased region" description="Polar residues" evidence="2">
    <location>
        <begin position="672"/>
        <end position="685"/>
    </location>
</feature>
<feature type="compositionally biased region" description="Polar residues" evidence="2">
    <location>
        <begin position="714"/>
        <end position="724"/>
    </location>
</feature>
<keyword evidence="4" id="KW-1185">Reference proteome</keyword>
<feature type="compositionally biased region" description="Basic and acidic residues" evidence="2">
    <location>
        <begin position="382"/>
        <end position="423"/>
    </location>
</feature>
<evidence type="ECO:0000313" key="3">
    <source>
        <dbReference type="EMBL" id="KZC07813.1"/>
    </source>
</evidence>
<dbReference type="EMBL" id="KQ434831">
    <property type="protein sequence ID" value="KZC07813.1"/>
    <property type="molecule type" value="Genomic_DNA"/>
</dbReference>
<feature type="compositionally biased region" description="Polar residues" evidence="2">
    <location>
        <begin position="695"/>
        <end position="704"/>
    </location>
</feature>
<accession>A0A154P7J9</accession>
<organism evidence="3 4">
    <name type="scientific">Dufourea novaeangliae</name>
    <name type="common">Sweat bee</name>
    <dbReference type="NCBI Taxonomy" id="178035"/>
    <lineage>
        <taxon>Eukaryota</taxon>
        <taxon>Metazoa</taxon>
        <taxon>Ecdysozoa</taxon>
        <taxon>Arthropoda</taxon>
        <taxon>Hexapoda</taxon>
        <taxon>Insecta</taxon>
        <taxon>Pterygota</taxon>
        <taxon>Neoptera</taxon>
        <taxon>Endopterygota</taxon>
        <taxon>Hymenoptera</taxon>
        <taxon>Apocrita</taxon>
        <taxon>Aculeata</taxon>
        <taxon>Apoidea</taxon>
        <taxon>Anthophila</taxon>
        <taxon>Halictidae</taxon>
        <taxon>Rophitinae</taxon>
        <taxon>Dufourea</taxon>
    </lineage>
</organism>
<dbReference type="STRING" id="178035.A0A154P7J9"/>
<feature type="coiled-coil region" evidence="1">
    <location>
        <begin position="29"/>
        <end position="88"/>
    </location>
</feature>
<evidence type="ECO:0000256" key="2">
    <source>
        <dbReference type="SAM" id="MobiDB-lite"/>
    </source>
</evidence>
<dbReference type="Proteomes" id="UP000076502">
    <property type="component" value="Unassembled WGS sequence"/>
</dbReference>
<proteinExistence type="predicted"/>
<evidence type="ECO:0008006" key="5">
    <source>
        <dbReference type="Google" id="ProtNLM"/>
    </source>
</evidence>
<evidence type="ECO:0000256" key="1">
    <source>
        <dbReference type="SAM" id="Coils"/>
    </source>
</evidence>
<keyword evidence="1" id="KW-0175">Coiled coil</keyword>
<dbReference type="AlphaFoldDB" id="A0A154P7J9"/>
<dbReference type="OrthoDB" id="1938039at2759"/>
<name>A0A154P7J9_DUFNO</name>
<feature type="compositionally biased region" description="Basic and acidic residues" evidence="2">
    <location>
        <begin position="337"/>
        <end position="354"/>
    </location>
</feature>
<reference evidence="3 4" key="1">
    <citation type="submission" date="2015-07" db="EMBL/GenBank/DDBJ databases">
        <title>The genome of Dufourea novaeangliae.</title>
        <authorList>
            <person name="Pan H."/>
            <person name="Kapheim K."/>
        </authorList>
    </citation>
    <scope>NUCLEOTIDE SEQUENCE [LARGE SCALE GENOMIC DNA]</scope>
    <source>
        <strain evidence="3">0120121106</strain>
        <tissue evidence="3">Whole body</tissue>
    </source>
</reference>
<feature type="region of interest" description="Disordered" evidence="2">
    <location>
        <begin position="671"/>
        <end position="729"/>
    </location>
</feature>
<protein>
    <recommendedName>
        <fullName evidence="5">CASP8-associated protein 2</fullName>
    </recommendedName>
</protein>
<gene>
    <name evidence="3" type="ORF">WN55_09894</name>
</gene>
<feature type="region of interest" description="Disordered" evidence="2">
    <location>
        <begin position="319"/>
        <end position="439"/>
    </location>
</feature>
<evidence type="ECO:0000313" key="4">
    <source>
        <dbReference type="Proteomes" id="UP000076502"/>
    </source>
</evidence>
<sequence>MEDDIDIYEDLPSFNTKFDETSVPEISTQENITREYAELKKHVAELTIKLEDFRKVNENLETNLSSLLKTAKAEIARKDKMIDDLRRKVDDFTFRKGAYIKTNDHIIRKSTFRDINAGTRCKPAKTSLPLNQDNHALFETDVSYNLPKDCNITAPTLKPLTVFGERLRKRMVEEQNLERIDKQTSIFSNNNNVVSTEGYVTESDKENGSLRKINSPIPRELQSPTLKQYSEDEHYTATNFPCDNRNYTGKRRIDEIVNENGRVGAKRIKSDSEEYIPESKDVDTRKDTIDMSNEKRDFTNNNKFESFNKSCALRRTAHSDGEHVYNSSIKSEKRSRRPIDPIKNGERRSTKDENDAFYNKKQLNEYFSKRHYEPTGSSTCTLDDRNASHRSSEVSRKDDYRISSIEYHRIKQKEDRRVNETKDHRSRGNKSSYSKYREEKYARDKCNKYTDHGEKIEKPSSVSLDIANKNSEIDESVKTESVHELQPLYSDVLQQVTVNVENIQIVENIANIENSENTENVENIEKFIRDYAPGSEDLDKDLEKKHIFAGTKVHTSVNDDFTYKITLEEPSSTNFTESNVEKSLPLEVHHADKKVDTVVELRDAFQQVPKDSVGNDCIENQTVTTAVENTNGFAVQSNCALHTDVSVLENNFLIDLAIAKTSVSLRTEGLLGSTQSDNTPQSDAIQSGEKESNGNDENFSVSTSKDSDGDKTNGRCNHNNYNKSNSDDIDGKTISNDCKIASEEEKVKENNVKGNLDQKTGDENEFGKGTVREQKLLNESIRSADKVNSTNGKATSVNVQGKIIMFARRRRKPVCLANSNADMTVLINNNRSVNNS</sequence>